<keyword evidence="4" id="KW-1185">Reference proteome</keyword>
<gene>
    <name evidence="3" type="ORF">ACHAWU_002919</name>
</gene>
<organism evidence="3 4">
    <name type="scientific">Discostella pseudostelligera</name>
    <dbReference type="NCBI Taxonomy" id="259834"/>
    <lineage>
        <taxon>Eukaryota</taxon>
        <taxon>Sar</taxon>
        <taxon>Stramenopiles</taxon>
        <taxon>Ochrophyta</taxon>
        <taxon>Bacillariophyta</taxon>
        <taxon>Coscinodiscophyceae</taxon>
        <taxon>Thalassiosirophycidae</taxon>
        <taxon>Stephanodiscales</taxon>
        <taxon>Stephanodiscaceae</taxon>
        <taxon>Discostella</taxon>
    </lineage>
</organism>
<feature type="compositionally biased region" description="Polar residues" evidence="1">
    <location>
        <begin position="42"/>
        <end position="60"/>
    </location>
</feature>
<keyword evidence="2" id="KW-0812">Transmembrane</keyword>
<feature type="compositionally biased region" description="Low complexity" evidence="1">
    <location>
        <begin position="494"/>
        <end position="523"/>
    </location>
</feature>
<protein>
    <recommendedName>
        <fullName evidence="5">DNRLRE domain-containing protein</fullName>
    </recommendedName>
</protein>
<feature type="region of interest" description="Disordered" evidence="1">
    <location>
        <begin position="1"/>
        <end position="102"/>
    </location>
</feature>
<evidence type="ECO:0000313" key="4">
    <source>
        <dbReference type="Proteomes" id="UP001530293"/>
    </source>
</evidence>
<comment type="caution">
    <text evidence="3">The sequence shown here is derived from an EMBL/GenBank/DDBJ whole genome shotgun (WGS) entry which is preliminary data.</text>
</comment>
<dbReference type="Proteomes" id="UP001530293">
    <property type="component" value="Unassembled WGS sequence"/>
</dbReference>
<feature type="compositionally biased region" description="Gly residues" evidence="1">
    <location>
        <begin position="82"/>
        <end position="93"/>
    </location>
</feature>
<sequence length="555" mass="59152">MNERHNTPYDDSDNEGMNLSSTVADAEGTVGISPSPHRTQRGSDSNGNVNENSFGSSLESNVYAEPSTSDNEDQGADAEVGDVGGVGSGGRNGNGSNDNRQQWSTNMMIDENFDLNSPVVSPGVASSRGNVDQQLSPRSQAQSSTTFLTASPRLTKYLCIASVFLVLCSLGLATAGLGLIYTSNNKMNSNSDATSMAPSVGSGFDNADKEMTNSVLEMNAEDTEEDQTDAKAKLTDEPTTSPTLLEVDVSETTTTSTTTTITTSATEAEVAKVETSVEPNATTTTTSTVTTANNTDGNQTTADSDTNNSSSVTVTIPLVPNTLHSTTLHAIADTFLEQNSTQPYGQVKRLKVDAVPPRATLMKFNISSLILEQNILPKDIVGYSLRLYSLASSPFGGKVDVLKRSCNSWNENNITWDNAPRCVFQNNSHLAGEFEKAIPEYAWNEARLYMDEEILRGQVITFRITSHYSDGVMYASRENLTAIPELVVFYTSSSSNTTTTNATTTTTAETVPTPTPTEAVSSSLEPQQEVVNATSSPSVMTVLSTPTISPVPTVS</sequence>
<dbReference type="AlphaFoldDB" id="A0ABD3M974"/>
<name>A0ABD3M974_9STRA</name>
<evidence type="ECO:0008006" key="5">
    <source>
        <dbReference type="Google" id="ProtNLM"/>
    </source>
</evidence>
<accession>A0ABD3M974</accession>
<dbReference type="EMBL" id="JALLBG020000273">
    <property type="protein sequence ID" value="KAL3757080.1"/>
    <property type="molecule type" value="Genomic_DNA"/>
</dbReference>
<feature type="compositionally biased region" description="Acidic residues" evidence="1">
    <location>
        <begin position="70"/>
        <end position="80"/>
    </location>
</feature>
<proteinExistence type="predicted"/>
<evidence type="ECO:0000256" key="2">
    <source>
        <dbReference type="SAM" id="Phobius"/>
    </source>
</evidence>
<keyword evidence="2" id="KW-0472">Membrane</keyword>
<keyword evidence="2" id="KW-1133">Transmembrane helix</keyword>
<reference evidence="3 4" key="1">
    <citation type="submission" date="2024-10" db="EMBL/GenBank/DDBJ databases">
        <title>Updated reference genomes for cyclostephanoid diatoms.</title>
        <authorList>
            <person name="Roberts W.R."/>
            <person name="Alverson A.J."/>
        </authorList>
    </citation>
    <scope>NUCLEOTIDE SEQUENCE [LARGE SCALE GENOMIC DNA]</scope>
    <source>
        <strain evidence="3 4">AJA232-27</strain>
    </source>
</reference>
<feature type="region of interest" description="Disordered" evidence="1">
    <location>
        <begin position="494"/>
        <end position="555"/>
    </location>
</feature>
<feature type="compositionally biased region" description="Polar residues" evidence="1">
    <location>
        <begin position="524"/>
        <end position="555"/>
    </location>
</feature>
<feature type="region of interest" description="Disordered" evidence="1">
    <location>
        <begin position="119"/>
        <end position="145"/>
    </location>
</feature>
<evidence type="ECO:0000313" key="3">
    <source>
        <dbReference type="EMBL" id="KAL3757080.1"/>
    </source>
</evidence>
<feature type="region of interest" description="Disordered" evidence="1">
    <location>
        <begin position="220"/>
        <end position="309"/>
    </location>
</feature>
<feature type="transmembrane region" description="Helical" evidence="2">
    <location>
        <begin position="157"/>
        <end position="181"/>
    </location>
</feature>
<feature type="compositionally biased region" description="Polar residues" evidence="1">
    <location>
        <begin position="127"/>
        <end position="145"/>
    </location>
</feature>
<feature type="compositionally biased region" description="Low complexity" evidence="1">
    <location>
        <begin position="250"/>
        <end position="309"/>
    </location>
</feature>
<evidence type="ECO:0000256" key="1">
    <source>
        <dbReference type="SAM" id="MobiDB-lite"/>
    </source>
</evidence>